<evidence type="ECO:0000313" key="3">
    <source>
        <dbReference type="Proteomes" id="UP001247805"/>
    </source>
</evidence>
<feature type="transmembrane region" description="Helical" evidence="1">
    <location>
        <begin position="56"/>
        <end position="77"/>
    </location>
</feature>
<keyword evidence="1" id="KW-1133">Transmembrane helix</keyword>
<feature type="transmembrane region" description="Helical" evidence="1">
    <location>
        <begin position="98"/>
        <end position="116"/>
    </location>
</feature>
<feature type="transmembrane region" description="Helical" evidence="1">
    <location>
        <begin position="18"/>
        <end position="36"/>
    </location>
</feature>
<feature type="transmembrane region" description="Helical" evidence="1">
    <location>
        <begin position="183"/>
        <end position="203"/>
    </location>
</feature>
<dbReference type="EMBL" id="JAWDIO010000002">
    <property type="protein sequence ID" value="MDU0355012.1"/>
    <property type="molecule type" value="Genomic_DNA"/>
</dbReference>
<organism evidence="2 3">
    <name type="scientific">Paraglaciecola aquimarina</name>
    <dbReference type="NCBI Taxonomy" id="1235557"/>
    <lineage>
        <taxon>Bacteria</taxon>
        <taxon>Pseudomonadati</taxon>
        <taxon>Pseudomonadota</taxon>
        <taxon>Gammaproteobacteria</taxon>
        <taxon>Alteromonadales</taxon>
        <taxon>Alteromonadaceae</taxon>
        <taxon>Paraglaciecola</taxon>
    </lineage>
</organism>
<keyword evidence="3" id="KW-1185">Reference proteome</keyword>
<evidence type="ECO:0008006" key="4">
    <source>
        <dbReference type="Google" id="ProtNLM"/>
    </source>
</evidence>
<dbReference type="RefSeq" id="WP_316026572.1">
    <property type="nucleotide sequence ID" value="NZ_JAWDIO010000002.1"/>
</dbReference>
<gene>
    <name evidence="2" type="ORF">RS130_14855</name>
</gene>
<comment type="caution">
    <text evidence="2">The sequence shown here is derived from an EMBL/GenBank/DDBJ whole genome shotgun (WGS) entry which is preliminary data.</text>
</comment>
<reference evidence="2 3" key="1">
    <citation type="submission" date="2023-10" db="EMBL/GenBank/DDBJ databases">
        <title>Glaciecola aquimarina strain GGW-M5 nov., isolated from a coastal seawater.</title>
        <authorList>
            <person name="Bayburt H."/>
            <person name="Kim J.M."/>
            <person name="Choi B.J."/>
            <person name="Jeon C.O."/>
        </authorList>
    </citation>
    <scope>NUCLEOTIDE SEQUENCE [LARGE SCALE GENOMIC DNA]</scope>
    <source>
        <strain evidence="2 3">KCTC 32108</strain>
    </source>
</reference>
<dbReference type="Proteomes" id="UP001247805">
    <property type="component" value="Unassembled WGS sequence"/>
</dbReference>
<keyword evidence="1" id="KW-0472">Membrane</keyword>
<protein>
    <recommendedName>
        <fullName evidence="4">Tripartite tricarboxylate transporter TctB family protein</fullName>
    </recommendedName>
</protein>
<evidence type="ECO:0000313" key="2">
    <source>
        <dbReference type="EMBL" id="MDU0355012.1"/>
    </source>
</evidence>
<feature type="transmembrane region" description="Helical" evidence="1">
    <location>
        <begin position="122"/>
        <end position="141"/>
    </location>
</feature>
<name>A0ABU3SYC5_9ALTE</name>
<accession>A0ABU3SYC5</accession>
<sequence>MTEHDANTAKNRQYDFKFAVVLLLILAYLLTLTLSFPMSGNYGGVENQWYVSPALFPLLLLAALFLCCTVLLISAVRQNGTRHFFSVGHWLGDHTNQLVLDRWLIIGLLIEFVYVLVPSTDFYLATTVFVASLTSIFYLQLAHSRKWVVTLNMLLTLVLVITRLVLNEDSTVSLLDINDLENSILYCDIFVALTLFILLTWQLNTGFAQQKTKVLYHLIAVLFVPLVLVMIFSFLLYVPMPVEYGTVISFLNWLVYQQLGI</sequence>
<keyword evidence="1" id="KW-0812">Transmembrane</keyword>
<feature type="transmembrane region" description="Helical" evidence="1">
    <location>
        <begin position="215"/>
        <end position="238"/>
    </location>
</feature>
<proteinExistence type="predicted"/>
<feature type="transmembrane region" description="Helical" evidence="1">
    <location>
        <begin position="148"/>
        <end position="167"/>
    </location>
</feature>
<evidence type="ECO:0000256" key="1">
    <source>
        <dbReference type="SAM" id="Phobius"/>
    </source>
</evidence>